<organism evidence="8 9">
    <name type="scientific">Thiosulfativibrio zosterae</name>
    <dbReference type="NCBI Taxonomy" id="2675053"/>
    <lineage>
        <taxon>Bacteria</taxon>
        <taxon>Pseudomonadati</taxon>
        <taxon>Pseudomonadota</taxon>
        <taxon>Gammaproteobacteria</taxon>
        <taxon>Thiotrichales</taxon>
        <taxon>Piscirickettsiaceae</taxon>
        <taxon>Thiosulfativibrio</taxon>
    </lineage>
</organism>
<dbReference type="KEGG" id="tzo:THMIRHAT_11190"/>
<dbReference type="EMBL" id="AP021888">
    <property type="protein sequence ID" value="BBP43373.1"/>
    <property type="molecule type" value="Genomic_DNA"/>
</dbReference>
<feature type="transmembrane region" description="Helical" evidence="7">
    <location>
        <begin position="299"/>
        <end position="320"/>
    </location>
</feature>
<feature type="transmembrane region" description="Helical" evidence="7">
    <location>
        <begin position="109"/>
        <end position="129"/>
    </location>
</feature>
<name>A0A6F8PMN2_9GAMM</name>
<evidence type="ECO:0000313" key="9">
    <source>
        <dbReference type="Proteomes" id="UP000501466"/>
    </source>
</evidence>
<dbReference type="PANTHER" id="PTHR33567">
    <property type="entry name" value="CHROMATE ION TRANSPORTER (EUROFUNG)"/>
    <property type="match status" value="1"/>
</dbReference>
<evidence type="ECO:0000256" key="7">
    <source>
        <dbReference type="SAM" id="Phobius"/>
    </source>
</evidence>
<keyword evidence="6 7" id="KW-0472">Membrane</keyword>
<dbReference type="Proteomes" id="UP000501466">
    <property type="component" value="Chromosome"/>
</dbReference>
<feature type="transmembrane region" description="Helical" evidence="7">
    <location>
        <begin position="332"/>
        <end position="354"/>
    </location>
</feature>
<evidence type="ECO:0000256" key="2">
    <source>
        <dbReference type="ARBA" id="ARBA00005262"/>
    </source>
</evidence>
<dbReference type="GO" id="GO:0015109">
    <property type="term" value="F:chromate transmembrane transporter activity"/>
    <property type="evidence" value="ECO:0007669"/>
    <property type="project" value="InterPro"/>
</dbReference>
<evidence type="ECO:0000256" key="5">
    <source>
        <dbReference type="ARBA" id="ARBA00022989"/>
    </source>
</evidence>
<evidence type="ECO:0000256" key="4">
    <source>
        <dbReference type="ARBA" id="ARBA00022692"/>
    </source>
</evidence>
<gene>
    <name evidence="8" type="ORF">THMIRHAT_11190</name>
</gene>
<feature type="transmembrane region" description="Helical" evidence="7">
    <location>
        <begin position="49"/>
        <end position="69"/>
    </location>
</feature>
<sequence length="400" mass="43516">MKSVLEVFWQFLGLGWISFGGPTAHIAIFQRHFVEQRQWLDMDTFGRQLALAQILPGPTSSQLGFLIGLQRGGVWGAWAAFLGFTLPSFLIMFSLALTLDVLNPNVWQAVLQGLQWLIVVIVLDALWSMSKSFCQTHLTKILALLSALAMIFVPSIALQLTILVLAAVLTGLWHNPKVVGLTEVEKPTSKSPIRLNLAAWSFLALWLGLPLLALVSWPNQTASSLLELLNVFYQAGSWVFGGGHVVLPLLETLLQSQFTANQVSSQTLLLGYAAAQAVPGPMFSIAAFLGALFWNSAPWMGALLATLMIFLPGFLLALAIHPHWQTWTNQSGIKAALMGVNAAVVGLLLSAWIHPILSNVHWDSYALVGIAMAAIAVRSKKVPMWILVISFGAAGFVLYA</sequence>
<feature type="transmembrane region" description="Helical" evidence="7">
    <location>
        <begin position="141"/>
        <end position="174"/>
    </location>
</feature>
<dbReference type="InterPro" id="IPR003370">
    <property type="entry name" value="Chromate_transpt"/>
</dbReference>
<evidence type="ECO:0000256" key="3">
    <source>
        <dbReference type="ARBA" id="ARBA00022475"/>
    </source>
</evidence>
<comment type="similarity">
    <text evidence="2">Belongs to the chromate ion transporter (CHR) (TC 2.A.51) family.</text>
</comment>
<protein>
    <submittedName>
        <fullName evidence="8">Chorismate-binding protein</fullName>
    </submittedName>
</protein>
<feature type="transmembrane region" description="Helical" evidence="7">
    <location>
        <begin position="382"/>
        <end position="399"/>
    </location>
</feature>
<dbReference type="GO" id="GO:0005886">
    <property type="term" value="C:plasma membrane"/>
    <property type="evidence" value="ECO:0007669"/>
    <property type="project" value="UniProtKB-SubCell"/>
</dbReference>
<keyword evidence="4 7" id="KW-0812">Transmembrane</keyword>
<dbReference type="AlphaFoldDB" id="A0A6F8PMN2"/>
<keyword evidence="3" id="KW-1003">Cell membrane</keyword>
<evidence type="ECO:0000256" key="6">
    <source>
        <dbReference type="ARBA" id="ARBA00023136"/>
    </source>
</evidence>
<feature type="transmembrane region" description="Helical" evidence="7">
    <location>
        <begin position="237"/>
        <end position="256"/>
    </location>
</feature>
<keyword evidence="5 7" id="KW-1133">Transmembrane helix</keyword>
<feature type="transmembrane region" description="Helical" evidence="7">
    <location>
        <begin position="7"/>
        <end position="28"/>
    </location>
</feature>
<accession>A0A6F8PMN2</accession>
<reference evidence="9" key="1">
    <citation type="submission" date="2019-11" db="EMBL/GenBank/DDBJ databases">
        <title>Isolation and characterization of two novel species in the genus Thiomicrorhabdus.</title>
        <authorList>
            <person name="Mochizuki J."/>
            <person name="Kojima H."/>
            <person name="Fukui M."/>
        </authorList>
    </citation>
    <scope>NUCLEOTIDE SEQUENCE [LARGE SCALE GENOMIC DNA]</scope>
    <source>
        <strain evidence="9">AkT22</strain>
    </source>
</reference>
<proteinExistence type="inferred from homology"/>
<dbReference type="PIRSF" id="PIRSF004810">
    <property type="entry name" value="ChrA"/>
    <property type="match status" value="1"/>
</dbReference>
<feature type="transmembrane region" description="Helical" evidence="7">
    <location>
        <begin position="75"/>
        <end position="97"/>
    </location>
</feature>
<keyword evidence="9" id="KW-1185">Reference proteome</keyword>
<evidence type="ECO:0000256" key="1">
    <source>
        <dbReference type="ARBA" id="ARBA00004651"/>
    </source>
</evidence>
<feature type="transmembrane region" description="Helical" evidence="7">
    <location>
        <begin position="360"/>
        <end position="377"/>
    </location>
</feature>
<dbReference type="PANTHER" id="PTHR33567:SF3">
    <property type="entry name" value="CHROMATE ION TRANSPORTER (EUROFUNG)"/>
    <property type="match status" value="1"/>
</dbReference>
<evidence type="ECO:0000313" key="8">
    <source>
        <dbReference type="EMBL" id="BBP43373.1"/>
    </source>
</evidence>
<feature type="transmembrane region" description="Helical" evidence="7">
    <location>
        <begin position="195"/>
        <end position="217"/>
    </location>
</feature>
<dbReference type="InterPro" id="IPR014047">
    <property type="entry name" value="Chr_Tranpt_l_chain"/>
</dbReference>
<feature type="transmembrane region" description="Helical" evidence="7">
    <location>
        <begin position="268"/>
        <end position="293"/>
    </location>
</feature>
<dbReference type="Pfam" id="PF02417">
    <property type="entry name" value="Chromate_transp"/>
    <property type="match status" value="2"/>
</dbReference>
<dbReference type="NCBIfam" id="TIGR00937">
    <property type="entry name" value="2A51"/>
    <property type="match status" value="1"/>
</dbReference>
<comment type="subcellular location">
    <subcellularLocation>
        <location evidence="1">Cell membrane</location>
        <topology evidence="1">Multi-pass membrane protein</topology>
    </subcellularLocation>
</comment>